<dbReference type="PANTHER" id="PTHR46817">
    <property type="entry name" value="PHOSPHOINOSITIDE PHOSPHATASE SAC9-RELATED"/>
    <property type="match status" value="1"/>
</dbReference>
<protein>
    <submittedName>
        <fullName evidence="3">Uncharacterized protein</fullName>
    </submittedName>
</protein>
<dbReference type="InterPro" id="IPR057557">
    <property type="entry name" value="SAC9_C8D"/>
</dbReference>
<dbReference type="Pfam" id="PF24791">
    <property type="entry name" value="SAC9_C8D"/>
    <property type="match status" value="1"/>
</dbReference>
<comment type="caution">
    <text evidence="3">The sequence shown here is derived from an EMBL/GenBank/DDBJ whole genome shotgun (WGS) entry which is preliminary data.</text>
</comment>
<keyword evidence="4" id="KW-1185">Reference proteome</keyword>
<feature type="domain" description="SAC9 C8D" evidence="2">
    <location>
        <begin position="84"/>
        <end position="195"/>
    </location>
</feature>
<dbReference type="EMBL" id="NKXS01000156">
    <property type="protein sequence ID" value="PIN26036.1"/>
    <property type="molecule type" value="Genomic_DNA"/>
</dbReference>
<evidence type="ECO:0000259" key="1">
    <source>
        <dbReference type="Pfam" id="PF24789"/>
    </source>
</evidence>
<dbReference type="InterPro" id="IPR057553">
    <property type="entry name" value="SAC9_GBDL_2nd"/>
</dbReference>
<evidence type="ECO:0000259" key="2">
    <source>
        <dbReference type="Pfam" id="PF24791"/>
    </source>
</evidence>
<accession>A0A2G9I8F6</accession>
<dbReference type="Pfam" id="PF24789">
    <property type="entry name" value="SAC9_GBDL_2nd"/>
    <property type="match status" value="1"/>
</dbReference>
<dbReference type="PANTHER" id="PTHR46817:SF1">
    <property type="entry name" value="SAC DOMAIN-CONTAINING PROTEIN"/>
    <property type="match status" value="1"/>
</dbReference>
<proteinExistence type="predicted"/>
<evidence type="ECO:0000313" key="4">
    <source>
        <dbReference type="Proteomes" id="UP000231279"/>
    </source>
</evidence>
<dbReference type="AlphaFoldDB" id="A0A2G9I8F6"/>
<dbReference type="STRING" id="429701.A0A2G9I8F6"/>
<evidence type="ECO:0000313" key="3">
    <source>
        <dbReference type="EMBL" id="PIN26036.1"/>
    </source>
</evidence>
<dbReference type="Proteomes" id="UP000231279">
    <property type="component" value="Unassembled WGS sequence"/>
</dbReference>
<reference evidence="4" key="1">
    <citation type="journal article" date="2018" name="Gigascience">
        <title>Genome assembly of the Pink Ipe (Handroanthus impetiginosus, Bignoniaceae), a highly valued, ecologically keystone Neotropical timber forest tree.</title>
        <authorList>
            <person name="Silva-Junior O.B."/>
            <person name="Grattapaglia D."/>
            <person name="Novaes E."/>
            <person name="Collevatti R.G."/>
        </authorList>
    </citation>
    <scope>NUCLEOTIDE SEQUENCE [LARGE SCALE GENOMIC DNA]</scope>
    <source>
        <strain evidence="4">cv. UFG-1</strain>
    </source>
</reference>
<organism evidence="3 4">
    <name type="scientific">Handroanthus impetiginosus</name>
    <dbReference type="NCBI Taxonomy" id="429701"/>
    <lineage>
        <taxon>Eukaryota</taxon>
        <taxon>Viridiplantae</taxon>
        <taxon>Streptophyta</taxon>
        <taxon>Embryophyta</taxon>
        <taxon>Tracheophyta</taxon>
        <taxon>Spermatophyta</taxon>
        <taxon>Magnoliopsida</taxon>
        <taxon>eudicotyledons</taxon>
        <taxon>Gunneridae</taxon>
        <taxon>Pentapetalae</taxon>
        <taxon>asterids</taxon>
        <taxon>lamiids</taxon>
        <taxon>Lamiales</taxon>
        <taxon>Bignoniaceae</taxon>
        <taxon>Crescentiina</taxon>
        <taxon>Tabebuia alliance</taxon>
        <taxon>Handroanthus</taxon>
    </lineage>
</organism>
<sequence length="344" mass="36143">MKLEIERLRLNLSAAERDRALLSIGIDPASINPNLLLEDSYMGRLYRAASNLALLGQASVEDKITGSIGLGISDENSVDFWNITSIGEKCSGGACQVRAETGPVAGATLTASSSTTSESIFVCSECGRMVCKVCSAGKGALLLATSNSKENSSYNTVASQGGSVHGYSADASSNRSATLDGIICKQCCNEVALDALVLDYTRVLISQRRRTLADDAAEKALNHVFGLSYRNSVPETDKLSNSQEMAKVLEKLTDGEVSLAEFPFASFLHPVETAAGSAPLLSLLAPLNSGSQESHWRAAPIVSSVEFVIVLSDISDVSGVVLMVSPCGYSMSDAPTCKSGLAIK</sequence>
<name>A0A2G9I8F6_9LAMI</name>
<feature type="domain" description="SAC9 second GBDL" evidence="1">
    <location>
        <begin position="257"/>
        <end position="337"/>
    </location>
</feature>
<dbReference type="OrthoDB" id="405996at2759"/>
<gene>
    <name evidence="3" type="ORF">CDL12_01221</name>
</gene>